<keyword evidence="8" id="KW-1185">Reference proteome</keyword>
<keyword evidence="2" id="KW-0067">ATP-binding</keyword>
<dbReference type="KEGG" id="atl:Athai_46660"/>
<dbReference type="Pfam" id="PF09369">
    <property type="entry name" value="MZB"/>
    <property type="match status" value="1"/>
</dbReference>
<dbReference type="PANTHER" id="PTHR47957:SF3">
    <property type="entry name" value="ATP-DEPENDENT HELICASE HRQ1"/>
    <property type="match status" value="1"/>
</dbReference>
<dbReference type="InterPro" id="IPR014001">
    <property type="entry name" value="Helicase_ATP-bd"/>
</dbReference>
<dbReference type="GO" id="GO:0043138">
    <property type="term" value="F:3'-5' DNA helicase activity"/>
    <property type="evidence" value="ECO:0007669"/>
    <property type="project" value="TreeGrafter"/>
</dbReference>
<dbReference type="Gene3D" id="3.40.50.300">
    <property type="entry name" value="P-loop containing nucleotide triphosphate hydrolases"/>
    <property type="match status" value="2"/>
</dbReference>
<feature type="domain" description="Helicase ATP-binding" evidence="5">
    <location>
        <begin position="98"/>
        <end position="315"/>
    </location>
</feature>
<evidence type="ECO:0000256" key="3">
    <source>
        <dbReference type="SAM" id="Coils"/>
    </source>
</evidence>
<dbReference type="GO" id="GO:0036297">
    <property type="term" value="P:interstrand cross-link repair"/>
    <property type="evidence" value="ECO:0007669"/>
    <property type="project" value="TreeGrafter"/>
</dbReference>
<dbReference type="PROSITE" id="PS51192">
    <property type="entry name" value="HELICASE_ATP_BIND_1"/>
    <property type="match status" value="1"/>
</dbReference>
<evidence type="ECO:0000313" key="7">
    <source>
        <dbReference type="EMBL" id="BCJ37163.1"/>
    </source>
</evidence>
<dbReference type="GO" id="GO:0005524">
    <property type="term" value="F:ATP binding"/>
    <property type="evidence" value="ECO:0007669"/>
    <property type="project" value="UniProtKB-KW"/>
</dbReference>
<keyword evidence="1" id="KW-0547">Nucleotide-binding</keyword>
<dbReference type="Pfam" id="PF00270">
    <property type="entry name" value="DEAD"/>
    <property type="match status" value="1"/>
</dbReference>
<sequence>MNRDRSELLPTLLAANVRAGLTDYLTTTFGLTDGDARDNLGRFLRDPVDGMFKGPYLRLRLPFRPAQPGWESLLEWYDGPEPYGHQAAAFARLSSSVDGRGRRPLPTLVTTGTGSGKTEAFLMPIVDHVRRARRAGVTGTKALILYPMNALANDQAGRLTRLLTGHPELAGITAALYTGEGGPTRVAVDADGLITDREIVRDDPPDILLTNYKMLDQLLLRAADQPLWAKSATSLTYLVLDEFHTYDGAQGTDVAMLLRRLGLALKSHWPADDPSIDAADRARPLGRITPVATSATLGDKGDPAVMREFAETVFGERFDADAVVTETRLGVEEWVDAAPSEVAAAEMVPVPADAIDLAAATAAIEALGFDPPGGRVADTMLGLLYDEPPTRFTDADARFLLAASRAHPMVQDLARHAADATPLPELAAAVAGPDPRWVTFLSYLAGALGHVRARAGRGALSVEVHLWVRELVRIDRAAGTTARFHWFDDGPPAGADEESRPMFPAIYCRHCGRSGWGVGLAPVGLDLAVDDDSIRSNHRRHDGRFRALLYAPAEAEAHFDGEQRPDGLLFLDVHNRRLVDDVAADDPDLADGWTLPVLTTSGDDADRQAQDDFCPSCRQDDGIRFLGSAVATLLSVSLSTMFGSAVLDTVEKKALVFTDSVQDAAHRAGFVQARSHTLTLRAVLRQAVGDSPRSLDAVVSRAIELAGDDPFARYRLLPPELADREAFAPFWQAATLSGVPASVANRVRLRLALDAALEFGLNSRIGRPLELTGSATVEVDAGTPGEVAAMARASVDGTDLQLTIDGAATEAALVRWVRGTLDRMRAQGAIDHQWFGTYRTDDGKRWWLTGGRPRHQGMPAFGRNRPAPAYPRVGGAPIPKDSGLQPVGASQSWYARWTARALGVAPHDGARLARMLLAELDRRGVLKAETSRSGATVYAIRPERIVVAAADLPDLEAGRHLLSCDTCRTPVPGSVTSIDQLDGGPCLLGGCRGQLTRAPIGDNFYRRLYDSTDMRRVVSREHTSLLDDATRREYEDGFKSPDPTPQSPNVLVATPTLEMGIDIGDLSTVLLGSLPRTVASYLQRVGRAGRQTGNALDLAYVSGRGEQLPKLGDPLSVVNGEVRPPATYLSAEEILRRQYTAHLVDSVARDPGAFHPQRATQAIGRTAPGSFLGDLIDLAESTLGQRLPGFVDAMGGLPDDVVDRLRAWLSPAGGRRTSPFAAHVRAASERWNATIQELETRRTRIETLLPELRTQADSPAHTDDDEREVRSAESTLKLVRGQLAALRTEYWIGVLEEYGLLPNYTLLDDTAVLDVGLSWTDPDTDQFQYRHDQFQRASAQAIREFAPGATFYARGMEISIDAVDLGLDGAAIRPWVFCPDCGYAADLAATGVEVAVARCPRCGSRGIADVGSRLDVVELTRVSAEIRRDESTISDRRDERRNAPFTVLAAADVDPAHIGRRWFADNTGLGVTYLHTMDLRWLNIGLTGRGTTRRIAGADRTGEMFRVCEGCGKKDSDSGHNSPREHRPWCRFRTSTDEHTRRIALSRKLRTQGVVVRLPNSVTVGDDFAVPSLAAALQLGLREQLGGDPDHLLIENIVDPTSSDGSDNHEALLIHDTVPGGTGYLAEVAVPDNFRDLLVRAWEKVRDCECQNEDRLACHRCLLPFISANSVRRVSRASADRHLRTLLGLPDDASDPSSGSWQVGEVPPQEEPESHLEQRLRRLLLGWLRRQGAAIEEVPGQWGNAVRFTLPGTPRHWTLLPQEQLGEVRADFVLRCNDTNVPPVVVFTDGRGFHATTTHNRIADDARIRTNLRDAGQLVVSLTHDDVLAAEHAARAEPPDWYDDQLVGQLQSMPMFQASPDAYRRLAANPVEWLQEWVREPSPRDLTQVAHGVSMMLNIGSQQVSVEADATLADVGRAVLLERPIPPGPRKVQVRRVGPMVTVVEMVGTALSSALVLDDRDAVMGDGYAQAWQRWLRLANSVAASDWPVTVTTVGLGAVEEPAVPERVARPGGRWGEIFDEATPGPERDLVVTLAERDITPPQVGAEGPDGIPLSLAWPAQRLTVAFEQMPDTDRDDLAEAGWDVVEPQPDAVVAALTGRE</sequence>
<evidence type="ECO:0000259" key="6">
    <source>
        <dbReference type="PROSITE" id="PS51194"/>
    </source>
</evidence>
<dbReference type="InterPro" id="IPR027417">
    <property type="entry name" value="P-loop_NTPase"/>
</dbReference>
<gene>
    <name evidence="7" type="ORF">Athai_46660</name>
</gene>
<organism evidence="7 8">
    <name type="scientific">Actinocatenispora thailandica</name>
    <dbReference type="NCBI Taxonomy" id="227318"/>
    <lineage>
        <taxon>Bacteria</taxon>
        <taxon>Bacillati</taxon>
        <taxon>Actinomycetota</taxon>
        <taxon>Actinomycetes</taxon>
        <taxon>Micromonosporales</taxon>
        <taxon>Micromonosporaceae</taxon>
        <taxon>Actinocatenispora</taxon>
    </lineage>
</organism>
<keyword evidence="3" id="KW-0175">Coiled coil</keyword>
<dbReference type="RefSeq" id="WP_203963416.1">
    <property type="nucleotide sequence ID" value="NZ_AP023355.1"/>
</dbReference>
<protein>
    <submittedName>
        <fullName evidence="7">Helicase</fullName>
    </submittedName>
</protein>
<dbReference type="SUPFAM" id="SSF52540">
    <property type="entry name" value="P-loop containing nucleoside triphosphate hydrolases"/>
    <property type="match status" value="2"/>
</dbReference>
<evidence type="ECO:0000313" key="8">
    <source>
        <dbReference type="Proteomes" id="UP000611640"/>
    </source>
</evidence>
<dbReference type="GO" id="GO:0006289">
    <property type="term" value="P:nucleotide-excision repair"/>
    <property type="evidence" value="ECO:0007669"/>
    <property type="project" value="TreeGrafter"/>
</dbReference>
<evidence type="ECO:0000256" key="2">
    <source>
        <dbReference type="ARBA" id="ARBA00022840"/>
    </source>
</evidence>
<dbReference type="Pfam" id="PF00271">
    <property type="entry name" value="Helicase_C"/>
    <property type="match status" value="1"/>
</dbReference>
<reference evidence="7 8" key="1">
    <citation type="submission" date="2020-08" db="EMBL/GenBank/DDBJ databases">
        <title>Whole genome shotgun sequence of Actinocatenispora thailandica NBRC 105041.</title>
        <authorList>
            <person name="Komaki H."/>
            <person name="Tamura T."/>
        </authorList>
    </citation>
    <scope>NUCLEOTIDE SEQUENCE [LARGE SCALE GENOMIC DNA]</scope>
    <source>
        <strain evidence="7 8">NBRC 105041</strain>
    </source>
</reference>
<proteinExistence type="predicted"/>
<dbReference type="InterPro" id="IPR001650">
    <property type="entry name" value="Helicase_C-like"/>
</dbReference>
<dbReference type="InterPro" id="IPR011545">
    <property type="entry name" value="DEAD/DEAH_box_helicase_dom"/>
</dbReference>
<evidence type="ECO:0000256" key="4">
    <source>
        <dbReference type="SAM" id="MobiDB-lite"/>
    </source>
</evidence>
<dbReference type="PROSITE" id="PS51194">
    <property type="entry name" value="HELICASE_CTER"/>
    <property type="match status" value="1"/>
</dbReference>
<dbReference type="SMART" id="SM00487">
    <property type="entry name" value="DEXDc"/>
    <property type="match status" value="1"/>
</dbReference>
<keyword evidence="7" id="KW-0378">Hydrolase</keyword>
<dbReference type="EMBL" id="AP023355">
    <property type="protein sequence ID" value="BCJ37163.1"/>
    <property type="molecule type" value="Genomic_DNA"/>
</dbReference>
<feature type="domain" description="Helicase C-terminal" evidence="6">
    <location>
        <begin position="973"/>
        <end position="1135"/>
    </location>
</feature>
<dbReference type="InterPro" id="IPR018973">
    <property type="entry name" value="MZB"/>
</dbReference>
<dbReference type="SMART" id="SM00490">
    <property type="entry name" value="HELICc"/>
    <property type="match status" value="1"/>
</dbReference>
<evidence type="ECO:0000256" key="1">
    <source>
        <dbReference type="ARBA" id="ARBA00022741"/>
    </source>
</evidence>
<feature type="region of interest" description="Disordered" evidence="4">
    <location>
        <begin position="1688"/>
        <end position="1715"/>
    </location>
</feature>
<evidence type="ECO:0000259" key="5">
    <source>
        <dbReference type="PROSITE" id="PS51192"/>
    </source>
</evidence>
<keyword evidence="7" id="KW-0347">Helicase</keyword>
<dbReference type="Proteomes" id="UP000611640">
    <property type="component" value="Chromosome"/>
</dbReference>
<name>A0A7R7HZI9_9ACTN</name>
<accession>A0A7R7HZI9</accession>
<dbReference type="PANTHER" id="PTHR47957">
    <property type="entry name" value="ATP-DEPENDENT HELICASE HRQ1"/>
    <property type="match status" value="1"/>
</dbReference>
<feature type="coiled-coil region" evidence="3">
    <location>
        <begin position="1235"/>
        <end position="1289"/>
    </location>
</feature>
<dbReference type="GO" id="GO:0003676">
    <property type="term" value="F:nucleic acid binding"/>
    <property type="evidence" value="ECO:0007669"/>
    <property type="project" value="InterPro"/>
</dbReference>